<evidence type="ECO:0000256" key="3">
    <source>
        <dbReference type="ARBA" id="ARBA00022525"/>
    </source>
</evidence>
<dbReference type="EnsemblMetazoa" id="PPA35049.1">
    <property type="protein sequence ID" value="PPA35049.1"/>
    <property type="gene ID" value="WBGene00273418"/>
</dbReference>
<evidence type="ECO:0000256" key="2">
    <source>
        <dbReference type="ARBA" id="ARBA00010093"/>
    </source>
</evidence>
<keyword evidence="6" id="KW-1185">Reference proteome</keyword>
<accession>A0A2A6C8A2</accession>
<reference evidence="6" key="1">
    <citation type="journal article" date="2008" name="Nat. Genet.">
        <title>The Pristionchus pacificus genome provides a unique perspective on nematode lifestyle and parasitism.</title>
        <authorList>
            <person name="Dieterich C."/>
            <person name="Clifton S.W."/>
            <person name="Schuster L.N."/>
            <person name="Chinwalla A."/>
            <person name="Delehaunty K."/>
            <person name="Dinkelacker I."/>
            <person name="Fulton L."/>
            <person name="Fulton R."/>
            <person name="Godfrey J."/>
            <person name="Minx P."/>
            <person name="Mitreva M."/>
            <person name="Roeseler W."/>
            <person name="Tian H."/>
            <person name="Witte H."/>
            <person name="Yang S.P."/>
            <person name="Wilson R.K."/>
            <person name="Sommer R.J."/>
        </authorList>
    </citation>
    <scope>NUCLEOTIDE SEQUENCE [LARGE SCALE GENOMIC DNA]</scope>
    <source>
        <strain evidence="6">PS312</strain>
    </source>
</reference>
<evidence type="ECO:0000313" key="6">
    <source>
        <dbReference type="Proteomes" id="UP000005239"/>
    </source>
</evidence>
<dbReference type="GO" id="GO:0005576">
    <property type="term" value="C:extracellular region"/>
    <property type="evidence" value="ECO:0007669"/>
    <property type="project" value="UniProtKB-SubCell"/>
</dbReference>
<name>A0A2A6C8A2_PRIPA</name>
<comment type="subcellular location">
    <subcellularLocation>
        <location evidence="1">Secreted</location>
    </subcellularLocation>
</comment>
<sequence>MSTKRKRIPDGRHIHSIEMSLPLLLLCVASALAASSDKENTACGGGRYCPGTQTCCSNPSGVPKCCPYTMGTCCVDFTTCCPYGTTCLGTRCIRNVADNSTIAGEKTLAVKTAEAMKIPVTIKP</sequence>
<evidence type="ECO:0000256" key="1">
    <source>
        <dbReference type="ARBA" id="ARBA00004613"/>
    </source>
</evidence>
<organism evidence="5 6">
    <name type="scientific">Pristionchus pacificus</name>
    <name type="common">Parasitic nematode worm</name>
    <dbReference type="NCBI Taxonomy" id="54126"/>
    <lineage>
        <taxon>Eukaryota</taxon>
        <taxon>Metazoa</taxon>
        <taxon>Ecdysozoa</taxon>
        <taxon>Nematoda</taxon>
        <taxon>Chromadorea</taxon>
        <taxon>Rhabditida</taxon>
        <taxon>Rhabditina</taxon>
        <taxon>Diplogasteromorpha</taxon>
        <taxon>Diplogasteroidea</taxon>
        <taxon>Neodiplogasteridae</taxon>
        <taxon>Pristionchus</taxon>
    </lineage>
</organism>
<dbReference type="PANTHER" id="PTHR12274">
    <property type="entry name" value="GRANULIN"/>
    <property type="match status" value="1"/>
</dbReference>
<protein>
    <submittedName>
        <fullName evidence="5">GRANULINS domain-containing protein</fullName>
    </submittedName>
</protein>
<proteinExistence type="inferred from homology"/>
<dbReference type="InterPro" id="IPR037277">
    <property type="entry name" value="Granulin_sf"/>
</dbReference>
<dbReference type="Pfam" id="PF00396">
    <property type="entry name" value="Granulin"/>
    <property type="match status" value="1"/>
</dbReference>
<dbReference type="Proteomes" id="UP000005239">
    <property type="component" value="Unassembled WGS sequence"/>
</dbReference>
<dbReference type="PANTHER" id="PTHR12274:SF3">
    <property type="entry name" value="PROGRANULIN"/>
    <property type="match status" value="1"/>
</dbReference>
<evidence type="ECO:0000313" key="5">
    <source>
        <dbReference type="EnsemblMetazoa" id="PPA35049.1"/>
    </source>
</evidence>
<accession>A0A8R1UP16</accession>
<dbReference type="Gene3D" id="2.10.25.160">
    <property type="entry name" value="Granulin"/>
    <property type="match status" value="1"/>
</dbReference>
<evidence type="ECO:0000256" key="4">
    <source>
        <dbReference type="ARBA" id="ARBA00023157"/>
    </source>
</evidence>
<keyword evidence="3" id="KW-0964">Secreted</keyword>
<dbReference type="SMART" id="SM00277">
    <property type="entry name" value="GRAN"/>
    <property type="match status" value="1"/>
</dbReference>
<reference evidence="5" key="2">
    <citation type="submission" date="2022-06" db="UniProtKB">
        <authorList>
            <consortium name="EnsemblMetazoa"/>
        </authorList>
    </citation>
    <scope>IDENTIFICATION</scope>
    <source>
        <strain evidence="5">PS312</strain>
    </source>
</reference>
<keyword evidence="4" id="KW-1015">Disulfide bond</keyword>
<dbReference type="InterPro" id="IPR000118">
    <property type="entry name" value="Granulin"/>
</dbReference>
<gene>
    <name evidence="5" type="primary">WBGene00273418</name>
</gene>
<dbReference type="OrthoDB" id="5854875at2759"/>
<comment type="similarity">
    <text evidence="2">Belongs to the granulin family.</text>
</comment>
<dbReference type="InterPro" id="IPR039036">
    <property type="entry name" value="Granulin_fam"/>
</dbReference>
<dbReference type="AlphaFoldDB" id="A0A2A6C8A2"/>